<accession>A0A1E3X2S5</accession>
<evidence type="ECO:0000313" key="2">
    <source>
        <dbReference type="Proteomes" id="UP000094056"/>
    </source>
</evidence>
<comment type="caution">
    <text evidence="1">The sequence shown here is derived from an EMBL/GenBank/DDBJ whole genome shotgun (WGS) entry which is preliminary data.</text>
</comment>
<dbReference type="EMBL" id="MAYW01000343">
    <property type="protein sequence ID" value="ODS29889.1"/>
    <property type="molecule type" value="Genomic_DNA"/>
</dbReference>
<protein>
    <submittedName>
        <fullName evidence="1">Uncharacterized protein</fullName>
    </submittedName>
</protein>
<dbReference type="AlphaFoldDB" id="A0A1E3X2S5"/>
<reference evidence="1 2" key="1">
    <citation type="submission" date="2016-07" db="EMBL/GenBank/DDBJ databases">
        <title>Draft genome of Scalindua rubra, obtained from a brine-seawater interface in the Red Sea, sheds light on salt adaptation in anammox bacteria.</title>
        <authorList>
            <person name="Speth D.R."/>
            <person name="Lagkouvardos I."/>
            <person name="Wang Y."/>
            <person name="Qian P.-Y."/>
            <person name="Dutilh B.E."/>
            <person name="Jetten M.S."/>
        </authorList>
    </citation>
    <scope>NUCLEOTIDE SEQUENCE [LARGE SCALE GENOMIC DNA]</scope>
    <source>
        <strain evidence="1">BSI-1</strain>
    </source>
</reference>
<proteinExistence type="predicted"/>
<organism evidence="1 2">
    <name type="scientific">Candidatus Scalindua rubra</name>
    <dbReference type="NCBI Taxonomy" id="1872076"/>
    <lineage>
        <taxon>Bacteria</taxon>
        <taxon>Pseudomonadati</taxon>
        <taxon>Planctomycetota</taxon>
        <taxon>Candidatus Brocadiia</taxon>
        <taxon>Candidatus Brocadiales</taxon>
        <taxon>Candidatus Scalinduaceae</taxon>
        <taxon>Candidatus Scalindua</taxon>
    </lineage>
</organism>
<gene>
    <name evidence="1" type="ORF">SCARUB_05011</name>
</gene>
<name>A0A1E3X2S5_9BACT</name>
<sequence>MIDVKEATKLATEYFTDLFEEKYSDLTLEEVEISEDGKFWYFKEIICQSSLVPVSSSVPNRIRYSSSFAIFP</sequence>
<dbReference type="Proteomes" id="UP000094056">
    <property type="component" value="Unassembled WGS sequence"/>
</dbReference>
<evidence type="ECO:0000313" key="1">
    <source>
        <dbReference type="EMBL" id="ODS29889.1"/>
    </source>
</evidence>